<evidence type="ECO:0000313" key="7">
    <source>
        <dbReference type="EMBL" id="CAG8431592.1"/>
    </source>
</evidence>
<protein>
    <recommendedName>
        <fullName evidence="6">Protein kinase domain-containing protein</fullName>
    </recommendedName>
</protein>
<evidence type="ECO:0000256" key="4">
    <source>
        <dbReference type="ARBA" id="ARBA00022777"/>
    </source>
</evidence>
<organism evidence="7 8">
    <name type="scientific">Penicillium salamii</name>
    <dbReference type="NCBI Taxonomy" id="1612424"/>
    <lineage>
        <taxon>Eukaryota</taxon>
        <taxon>Fungi</taxon>
        <taxon>Dikarya</taxon>
        <taxon>Ascomycota</taxon>
        <taxon>Pezizomycotina</taxon>
        <taxon>Eurotiomycetes</taxon>
        <taxon>Eurotiomycetidae</taxon>
        <taxon>Eurotiales</taxon>
        <taxon>Aspergillaceae</taxon>
        <taxon>Penicillium</taxon>
    </lineage>
</organism>
<keyword evidence="5" id="KW-0067">ATP-binding</keyword>
<dbReference type="AlphaFoldDB" id="A0A9W4K008"/>
<accession>A0A9W4K008</accession>
<dbReference type="GO" id="GO:0004674">
    <property type="term" value="F:protein serine/threonine kinase activity"/>
    <property type="evidence" value="ECO:0007669"/>
    <property type="project" value="UniProtKB-KW"/>
</dbReference>
<dbReference type="PROSITE" id="PS50011">
    <property type="entry name" value="PROTEIN_KINASE_DOM"/>
    <property type="match status" value="1"/>
</dbReference>
<sequence>MINFVCALPLESSTNMDGIIVIIYYGALAYAANIVFSNLVEKFQDWVADRSEKHILKYYLPHQRLIYPIIPEQLHAKSIWKNRVRASVAIDDGITPQGTKYPTILLSEIILDRYQIVAKLGVGDISSVWLMRDLMFNTYVAAKLYAHLESAEAELEAFDRIESVTSPHRGQEFVRQRITTMNICREEGDWHETILQPVVCNNLSDEFLALKYGPERMPIQVIKSVVYQVLLALDFLHTQCRLVHTGVHGGNVFLNMPEAPKDSVLDEFVLAELHDVQMKGPDDKDPNHPPRLLGLEYDVNGVRLGGFSRSVPADEEPLGDAAQASELSTCVYQAPELMFATKFSYGVDIWSLGCWMWELVYGQPLFDNTVPYQDPHTGMQYQIDGYKAVALNIANALGPPPDEMREGIANSAHFGTWAFSDEDGFTGPCRFDNFQEPPDSKNRLEYVDREMLLSLMENMVQWRPEDRRTAGELLRHPWFADLDLYVGSQRESVVDSANVPSGHIELEQTKPRPWCPVHSVHETSLVPKCPIHCVNPEVAVEHEIIAEYEVDVEQEIVAQPEVTVEEDVTVEPEIDVEEEVAIDEEVTSEPEVAVEPELILEQPEVTEVTAEGPEITAEPDIAAEQEITVKEEVTAKPDVAVEEEVAAEPEVSSRSKASIEEEIPLLIWENRD</sequence>
<evidence type="ECO:0000256" key="3">
    <source>
        <dbReference type="ARBA" id="ARBA00022741"/>
    </source>
</evidence>
<dbReference type="EMBL" id="CAJVPG010000470">
    <property type="protein sequence ID" value="CAG8431592.1"/>
    <property type="molecule type" value="Genomic_DNA"/>
</dbReference>
<comment type="caution">
    <text evidence="7">The sequence shown here is derived from an EMBL/GenBank/DDBJ whole genome shotgun (WGS) entry which is preliminary data.</text>
</comment>
<dbReference type="GO" id="GO:0005634">
    <property type="term" value="C:nucleus"/>
    <property type="evidence" value="ECO:0007669"/>
    <property type="project" value="TreeGrafter"/>
</dbReference>
<dbReference type="Gene3D" id="3.30.200.20">
    <property type="entry name" value="Phosphorylase Kinase, domain 1"/>
    <property type="match status" value="1"/>
</dbReference>
<dbReference type="InterPro" id="IPR051175">
    <property type="entry name" value="CLK_kinases"/>
</dbReference>
<dbReference type="PANTHER" id="PTHR45646:SF11">
    <property type="entry name" value="SERINE_THREONINE-PROTEIN KINASE DOA"/>
    <property type="match status" value="1"/>
</dbReference>
<evidence type="ECO:0000256" key="5">
    <source>
        <dbReference type="ARBA" id="ARBA00022840"/>
    </source>
</evidence>
<feature type="domain" description="Protein kinase" evidence="6">
    <location>
        <begin position="114"/>
        <end position="479"/>
    </location>
</feature>
<keyword evidence="8" id="KW-1185">Reference proteome</keyword>
<dbReference type="InterPro" id="IPR011009">
    <property type="entry name" value="Kinase-like_dom_sf"/>
</dbReference>
<dbReference type="Proteomes" id="UP001152649">
    <property type="component" value="Unassembled WGS sequence"/>
</dbReference>
<keyword evidence="1" id="KW-0723">Serine/threonine-protein kinase</keyword>
<dbReference type="Gene3D" id="1.10.510.10">
    <property type="entry name" value="Transferase(Phosphotransferase) domain 1"/>
    <property type="match status" value="1"/>
</dbReference>
<evidence type="ECO:0000313" key="8">
    <source>
        <dbReference type="Proteomes" id="UP001152649"/>
    </source>
</evidence>
<dbReference type="SMART" id="SM00220">
    <property type="entry name" value="S_TKc"/>
    <property type="match status" value="1"/>
</dbReference>
<evidence type="ECO:0000259" key="6">
    <source>
        <dbReference type="PROSITE" id="PS50011"/>
    </source>
</evidence>
<dbReference type="GO" id="GO:0043484">
    <property type="term" value="P:regulation of RNA splicing"/>
    <property type="evidence" value="ECO:0007669"/>
    <property type="project" value="TreeGrafter"/>
</dbReference>
<dbReference type="OrthoDB" id="4356205at2759"/>
<proteinExistence type="predicted"/>
<reference evidence="7" key="1">
    <citation type="submission" date="2021-07" db="EMBL/GenBank/DDBJ databases">
        <authorList>
            <person name="Branca A.L. A."/>
        </authorList>
    </citation>
    <scope>NUCLEOTIDE SEQUENCE</scope>
</reference>
<dbReference type="Pfam" id="PF00069">
    <property type="entry name" value="Pkinase"/>
    <property type="match status" value="1"/>
</dbReference>
<dbReference type="SUPFAM" id="SSF56112">
    <property type="entry name" value="Protein kinase-like (PK-like)"/>
    <property type="match status" value="1"/>
</dbReference>
<name>A0A9W4K008_9EURO</name>
<evidence type="ECO:0000256" key="2">
    <source>
        <dbReference type="ARBA" id="ARBA00022679"/>
    </source>
</evidence>
<dbReference type="PANTHER" id="PTHR45646">
    <property type="entry name" value="SERINE/THREONINE-PROTEIN KINASE DOA-RELATED"/>
    <property type="match status" value="1"/>
</dbReference>
<keyword evidence="4" id="KW-0418">Kinase</keyword>
<keyword evidence="2" id="KW-0808">Transferase</keyword>
<keyword evidence="3" id="KW-0547">Nucleotide-binding</keyword>
<gene>
    <name evidence="7" type="ORF">PSALAMII_LOCUS11558</name>
</gene>
<dbReference type="InterPro" id="IPR000719">
    <property type="entry name" value="Prot_kinase_dom"/>
</dbReference>
<evidence type="ECO:0000256" key="1">
    <source>
        <dbReference type="ARBA" id="ARBA00022527"/>
    </source>
</evidence>
<dbReference type="GO" id="GO:0005524">
    <property type="term" value="F:ATP binding"/>
    <property type="evidence" value="ECO:0007669"/>
    <property type="project" value="UniProtKB-KW"/>
</dbReference>